<feature type="region of interest" description="Disordered" evidence="5">
    <location>
        <begin position="521"/>
        <end position="552"/>
    </location>
</feature>
<dbReference type="GO" id="GO:0008440">
    <property type="term" value="F:inositol-1,4,5-trisphosphate 3-kinase activity"/>
    <property type="evidence" value="ECO:0007669"/>
    <property type="project" value="TreeGrafter"/>
</dbReference>
<dbReference type="InterPro" id="IPR005522">
    <property type="entry name" value="IPK"/>
</dbReference>
<dbReference type="GO" id="GO:0000824">
    <property type="term" value="F:inositol-1,4,5,6-tetrakisphosphate 3-kinase activity"/>
    <property type="evidence" value="ECO:0007669"/>
    <property type="project" value="TreeGrafter"/>
</dbReference>
<evidence type="ECO:0000313" key="7">
    <source>
        <dbReference type="Proteomes" id="UP000284842"/>
    </source>
</evidence>
<organism evidence="6 7">
    <name type="scientific">Panaeolus cyanescens</name>
    <dbReference type="NCBI Taxonomy" id="181874"/>
    <lineage>
        <taxon>Eukaryota</taxon>
        <taxon>Fungi</taxon>
        <taxon>Dikarya</taxon>
        <taxon>Basidiomycota</taxon>
        <taxon>Agaricomycotina</taxon>
        <taxon>Agaricomycetes</taxon>
        <taxon>Agaricomycetidae</taxon>
        <taxon>Agaricales</taxon>
        <taxon>Agaricineae</taxon>
        <taxon>Galeropsidaceae</taxon>
        <taxon>Panaeolus</taxon>
    </lineage>
</organism>
<feature type="compositionally biased region" description="Polar residues" evidence="5">
    <location>
        <begin position="16"/>
        <end position="34"/>
    </location>
</feature>
<reference evidence="6 7" key="1">
    <citation type="journal article" date="2018" name="Evol. Lett.">
        <title>Horizontal gene cluster transfer increased hallucinogenic mushroom diversity.</title>
        <authorList>
            <person name="Reynolds H.T."/>
            <person name="Vijayakumar V."/>
            <person name="Gluck-Thaler E."/>
            <person name="Korotkin H.B."/>
            <person name="Matheny P.B."/>
            <person name="Slot J.C."/>
        </authorList>
    </citation>
    <scope>NUCLEOTIDE SEQUENCE [LARGE SCALE GENOMIC DNA]</scope>
    <source>
        <strain evidence="6 7">2629</strain>
    </source>
</reference>
<evidence type="ECO:0000256" key="1">
    <source>
        <dbReference type="ARBA" id="ARBA00007374"/>
    </source>
</evidence>
<comment type="similarity">
    <text evidence="1 4">Belongs to the inositol phosphokinase (IPK) family.</text>
</comment>
<feature type="region of interest" description="Disordered" evidence="5">
    <location>
        <begin position="778"/>
        <end position="862"/>
    </location>
</feature>
<accession>A0A409YHI9</accession>
<dbReference type="InParanoid" id="A0A409YHI9"/>
<name>A0A409YHI9_9AGAR</name>
<dbReference type="PANTHER" id="PTHR12400:SF21">
    <property type="entry name" value="KINASE"/>
    <property type="match status" value="1"/>
</dbReference>
<dbReference type="Pfam" id="PF03770">
    <property type="entry name" value="IPK"/>
    <property type="match status" value="1"/>
</dbReference>
<dbReference type="GO" id="GO:0005634">
    <property type="term" value="C:nucleus"/>
    <property type="evidence" value="ECO:0007669"/>
    <property type="project" value="TreeGrafter"/>
</dbReference>
<dbReference type="OrthoDB" id="2573163at2759"/>
<feature type="compositionally biased region" description="Polar residues" evidence="5">
    <location>
        <begin position="381"/>
        <end position="412"/>
    </location>
</feature>
<evidence type="ECO:0000256" key="4">
    <source>
        <dbReference type="RuleBase" id="RU363090"/>
    </source>
</evidence>
<keyword evidence="7" id="KW-1185">Reference proteome</keyword>
<dbReference type="GO" id="GO:0046854">
    <property type="term" value="P:phosphatidylinositol phosphate biosynthetic process"/>
    <property type="evidence" value="ECO:0007669"/>
    <property type="project" value="TreeGrafter"/>
</dbReference>
<feature type="region of interest" description="Disordered" evidence="5">
    <location>
        <begin position="594"/>
        <end position="618"/>
    </location>
</feature>
<dbReference type="PANTHER" id="PTHR12400">
    <property type="entry name" value="INOSITOL POLYPHOSPHATE KINASE"/>
    <property type="match status" value="1"/>
</dbReference>
<feature type="region of interest" description="Disordered" evidence="5">
    <location>
        <begin position="1034"/>
        <end position="1082"/>
    </location>
</feature>
<keyword evidence="2 4" id="KW-0808">Transferase</keyword>
<gene>
    <name evidence="6" type="ORF">CVT24_001984</name>
</gene>
<feature type="compositionally biased region" description="Basic and acidic residues" evidence="5">
    <location>
        <begin position="163"/>
        <end position="177"/>
    </location>
</feature>
<keyword evidence="3 4" id="KW-0418">Kinase</keyword>
<protein>
    <recommendedName>
        <fullName evidence="4">Kinase</fullName>
        <ecNumber evidence="4">2.7.-.-</ecNumber>
    </recommendedName>
</protein>
<dbReference type="GO" id="GO:0005737">
    <property type="term" value="C:cytoplasm"/>
    <property type="evidence" value="ECO:0007669"/>
    <property type="project" value="TreeGrafter"/>
</dbReference>
<dbReference type="SUPFAM" id="SSF56104">
    <property type="entry name" value="SAICAR synthase-like"/>
    <property type="match status" value="1"/>
</dbReference>
<sequence length="1213" mass="136136">MTEHKSCSYRFPLSPPSSGQTSALSSPRLTNSESLIPDKLVAASKSSSFHSRASKNHVLNLDDSDSDGYNTERSPSRKRRRNVMTRALTMPSSSTANFPKSFHNRSSPKTPKPLTRTSSTSSTASSSASSTPTDLDDSAAHPPPNAGIGRKVAATLQLFKETSGPHDESTPGDRPSKVDQPSGSCPRDTFKHAEDVQEHFEFVKRSEWPDRETAATRREKSTSVAADRPKPKESSISEPKDAELLPTPKDLPLSDTLQWRKDQTPLGRGRRRERIIDDEIEPPRPELASPVPFPETRPRSRAYPPSPSPSRSPLTRNALIQHQESILHHSTPSLANLRTSSRHSRSPPPPLDYHDIHSLEPDMSPPISPVDSWNTDDESNWETASAASTVPSSYSTHDLQDNDVGSFSSSLLHSPVNDHRPPIEETPSQDNSLSSDTTLEIVNFPHEPLPHIPLRPFRNQVGGHSSIYKFTKQAVCKPLVSRENLFYESVEREAPPLLGFIPRYLGVMLVTYRRVPKPADTTKLIESSGRSSEADPNPHEEEPPDSAKNEDAELPEVVLDRNRHIIPEWMLRQGRNRSLSYSMGTGSSIVAKRHLQSSQLQKGNASSPDLASSPQPPVINTQRMQSSHLCNEMSFDHDHAEIDAPTPVNSPSQPGHAFPPHLTQRPRTMSEQVAKGVMSSDEHDDMAHRPFIRPYNSDRLIPGSPWFGGTGSTTVNTKLKDHVFNSVLRRFRKRLGRRDSGYARTEDECDAADSECDRLNGHSPSRLRRKLFRHVDRAHSVHSESSIRRVQSESLLRTPDKEEDEMSFPSRPLFSKDRVHEPESVDGEDKTEVLSAPPTIRKRSRSRSLGASPPNGKGVPYQPRFSDQATIHERQEAEQPITRQNHFILMEDLTGRLKHPCVMDLKMGTRQYGIDATPAKKKSQRKKCDRTTSRTLGVRVCGMQVWNNVTQSYTTQDKYKGREVRPDEFDSVLSSFLYDGERLLAYHIPLLLQKLYALARIINRLKGYRFYGCSILLIYDGDQESQDALRKFVSEHPSSRSKRGESLERRSQSQSQSGGRLRRSHSEDLLAGPVGKRSSGRRKRGEINVRIVDFAHTTTGRDWLPYTEENRPANEMVTGSKGYHSELDPETGLVLARFPPHYPDSPDRGFLLGLKNLSLSLEEIWNAERIRRMKLSRDDPSASEQQLPPLSLDGKEIFDEIFGEEEDMGNIST</sequence>
<dbReference type="AlphaFoldDB" id="A0A409YHI9"/>
<feature type="compositionally biased region" description="Low complexity" evidence="5">
    <location>
        <begin position="107"/>
        <end position="133"/>
    </location>
</feature>
<feature type="compositionally biased region" description="Polar residues" evidence="5">
    <location>
        <begin position="596"/>
        <end position="618"/>
    </location>
</feature>
<feature type="compositionally biased region" description="Polar residues" evidence="5">
    <location>
        <begin position="314"/>
        <end position="339"/>
    </location>
</feature>
<evidence type="ECO:0000256" key="5">
    <source>
        <dbReference type="SAM" id="MobiDB-lite"/>
    </source>
</evidence>
<dbReference type="GO" id="GO:0032958">
    <property type="term" value="P:inositol phosphate biosynthetic process"/>
    <property type="evidence" value="ECO:0007669"/>
    <property type="project" value="InterPro"/>
</dbReference>
<dbReference type="InterPro" id="IPR038286">
    <property type="entry name" value="IPK_sf"/>
</dbReference>
<dbReference type="STRING" id="181874.A0A409YHI9"/>
<dbReference type="EC" id="2.7.-.-" evidence="4"/>
<feature type="compositionally biased region" description="Basic and acidic residues" evidence="5">
    <location>
        <begin position="814"/>
        <end position="832"/>
    </location>
</feature>
<dbReference type="Gene3D" id="3.30.470.160">
    <property type="entry name" value="Inositol polyphosphate kinase"/>
    <property type="match status" value="1"/>
</dbReference>
<feature type="compositionally biased region" description="Basic and acidic residues" evidence="5">
    <location>
        <begin position="778"/>
        <end position="791"/>
    </location>
</feature>
<proteinExistence type="inferred from homology"/>
<feature type="compositionally biased region" description="Basic and acidic residues" evidence="5">
    <location>
        <begin position="1034"/>
        <end position="1051"/>
    </location>
</feature>
<dbReference type="EMBL" id="NHTK01001168">
    <property type="protein sequence ID" value="PPR02435.1"/>
    <property type="molecule type" value="Genomic_DNA"/>
</dbReference>
<evidence type="ECO:0000313" key="6">
    <source>
        <dbReference type="EMBL" id="PPR02435.1"/>
    </source>
</evidence>
<feature type="compositionally biased region" description="Basic and acidic residues" evidence="5">
    <location>
        <begin position="532"/>
        <end position="551"/>
    </location>
</feature>
<feature type="compositionally biased region" description="Basic and acidic residues" evidence="5">
    <location>
        <begin position="188"/>
        <end position="243"/>
    </location>
</feature>
<evidence type="ECO:0000256" key="2">
    <source>
        <dbReference type="ARBA" id="ARBA00022679"/>
    </source>
</evidence>
<dbReference type="Proteomes" id="UP000284842">
    <property type="component" value="Unassembled WGS sequence"/>
</dbReference>
<comment type="caution">
    <text evidence="6">The sequence shown here is derived from an EMBL/GenBank/DDBJ whole genome shotgun (WGS) entry which is preliminary data.</text>
</comment>
<evidence type="ECO:0000256" key="3">
    <source>
        <dbReference type="ARBA" id="ARBA00022777"/>
    </source>
</evidence>
<feature type="compositionally biased region" description="Low complexity" evidence="5">
    <location>
        <begin position="42"/>
        <end position="51"/>
    </location>
</feature>
<feature type="compositionally biased region" description="Basic and acidic residues" evidence="5">
    <location>
        <begin position="274"/>
        <end position="284"/>
    </location>
</feature>
<dbReference type="FunCoup" id="A0A409YHI9">
    <property type="interactions" value="227"/>
</dbReference>
<feature type="region of interest" description="Disordered" evidence="5">
    <location>
        <begin position="1"/>
        <end position="434"/>
    </location>
</feature>